<keyword evidence="2" id="KW-0472">Membrane</keyword>
<proteinExistence type="predicted"/>
<evidence type="ECO:0000256" key="1">
    <source>
        <dbReference type="SAM" id="MobiDB-lite"/>
    </source>
</evidence>
<evidence type="ECO:0000313" key="3">
    <source>
        <dbReference type="EMBL" id="QHT90846.1"/>
    </source>
</evidence>
<sequence>MIISILITIFIILIVYQFLYYRVIEGMTDSKSSTRIKKNLSQHNSDNIVYLQDNTQSLLKESYNMNNTKTQLQNNINSLQDQINKFVSDQTNKLPSSPPVISGAVEKQ</sequence>
<dbReference type="EMBL" id="MN740161">
    <property type="protein sequence ID" value="QHT90846.1"/>
    <property type="molecule type" value="Genomic_DNA"/>
</dbReference>
<accession>A0A6C0IEJ4</accession>
<name>A0A6C0IEJ4_9ZZZZ</name>
<dbReference type="AlphaFoldDB" id="A0A6C0IEJ4"/>
<feature type="transmembrane region" description="Helical" evidence="2">
    <location>
        <begin position="6"/>
        <end position="24"/>
    </location>
</feature>
<feature type="region of interest" description="Disordered" evidence="1">
    <location>
        <begin position="89"/>
        <end position="108"/>
    </location>
</feature>
<protein>
    <submittedName>
        <fullName evidence="3">Uncharacterized protein</fullName>
    </submittedName>
</protein>
<reference evidence="3" key="1">
    <citation type="journal article" date="2020" name="Nature">
        <title>Giant virus diversity and host interactions through global metagenomics.</title>
        <authorList>
            <person name="Schulz F."/>
            <person name="Roux S."/>
            <person name="Paez-Espino D."/>
            <person name="Jungbluth S."/>
            <person name="Walsh D.A."/>
            <person name="Denef V.J."/>
            <person name="McMahon K.D."/>
            <person name="Konstantinidis K.T."/>
            <person name="Eloe-Fadrosh E.A."/>
            <person name="Kyrpides N.C."/>
            <person name="Woyke T."/>
        </authorList>
    </citation>
    <scope>NUCLEOTIDE SEQUENCE</scope>
    <source>
        <strain evidence="3">GVMAG-M-3300023184-72</strain>
    </source>
</reference>
<keyword evidence="2" id="KW-0812">Transmembrane</keyword>
<organism evidence="3">
    <name type="scientific">viral metagenome</name>
    <dbReference type="NCBI Taxonomy" id="1070528"/>
    <lineage>
        <taxon>unclassified sequences</taxon>
        <taxon>metagenomes</taxon>
        <taxon>organismal metagenomes</taxon>
    </lineage>
</organism>
<evidence type="ECO:0000256" key="2">
    <source>
        <dbReference type="SAM" id="Phobius"/>
    </source>
</evidence>
<keyword evidence="2" id="KW-1133">Transmembrane helix</keyword>